<evidence type="ECO:0000259" key="1">
    <source>
        <dbReference type="Pfam" id="PF04552"/>
    </source>
</evidence>
<accession>A0A6B2NSV0</accession>
<sequence>MAQKVGVNKSTISLALSNFRVRRDSGVFPAEHFLAHPLSEAAPDRTRDQVMQRRQLLIKSGDPRFPLSDQALAQQLGQTRLSISRRTVAKYRQLLEIPGAYDRKRKGAL</sequence>
<dbReference type="EMBL" id="JAAGOX010000054">
    <property type="protein sequence ID" value="NDW47261.1"/>
    <property type="molecule type" value="Genomic_DNA"/>
</dbReference>
<dbReference type="PRINTS" id="PR00045">
    <property type="entry name" value="SIGMA54FCT"/>
</dbReference>
<comment type="caution">
    <text evidence="2">The sequence shown here is derived from an EMBL/GenBank/DDBJ whole genome shotgun (WGS) entry which is preliminary data.</text>
</comment>
<dbReference type="PANTHER" id="PTHR32248:SF4">
    <property type="entry name" value="RNA POLYMERASE SIGMA-54 FACTOR"/>
    <property type="match status" value="1"/>
</dbReference>
<proteinExistence type="predicted"/>
<dbReference type="PANTHER" id="PTHR32248">
    <property type="entry name" value="RNA POLYMERASE SIGMA-54 FACTOR"/>
    <property type="match status" value="1"/>
</dbReference>
<dbReference type="GO" id="GO:0001216">
    <property type="term" value="F:DNA-binding transcription activator activity"/>
    <property type="evidence" value="ECO:0007669"/>
    <property type="project" value="InterPro"/>
</dbReference>
<organism evidence="2">
    <name type="scientific">Ruegeria sp. PrR005</name>
    <dbReference type="NCBI Taxonomy" id="2706882"/>
    <lineage>
        <taxon>Bacteria</taxon>
        <taxon>Pseudomonadati</taxon>
        <taxon>Pseudomonadota</taxon>
        <taxon>Alphaproteobacteria</taxon>
        <taxon>Rhodobacterales</taxon>
        <taxon>Roseobacteraceae</taxon>
        <taxon>Ruegeria</taxon>
    </lineage>
</organism>
<dbReference type="Gene3D" id="1.10.10.60">
    <property type="entry name" value="Homeodomain-like"/>
    <property type="match status" value="1"/>
</dbReference>
<dbReference type="PROSITE" id="PS50044">
    <property type="entry name" value="SIGMA54_3"/>
    <property type="match status" value="1"/>
</dbReference>
<gene>
    <name evidence="2" type="ORF">G0P99_20140</name>
</gene>
<dbReference type="AlphaFoldDB" id="A0A6B2NSV0"/>
<dbReference type="PROSITE" id="PS00718">
    <property type="entry name" value="SIGMA54_2"/>
    <property type="match status" value="1"/>
</dbReference>
<evidence type="ECO:0000313" key="2">
    <source>
        <dbReference type="EMBL" id="NDW47261.1"/>
    </source>
</evidence>
<dbReference type="GO" id="GO:0016987">
    <property type="term" value="F:sigma factor activity"/>
    <property type="evidence" value="ECO:0007669"/>
    <property type="project" value="InterPro"/>
</dbReference>
<feature type="domain" description="RNA polymerase sigma factor 54 DNA-binding" evidence="1">
    <location>
        <begin position="2"/>
        <end position="105"/>
    </location>
</feature>
<dbReference type="InterPro" id="IPR000394">
    <property type="entry name" value="RNA_pol_sigma_54"/>
</dbReference>
<reference evidence="2" key="1">
    <citation type="submission" date="2020-02" db="EMBL/GenBank/DDBJ databases">
        <title>Delineation of the pyrene-degrading pathway in Roseobacter clade bacteria by genomic analysis.</title>
        <authorList>
            <person name="Zhou H."/>
            <person name="Wang H."/>
        </authorList>
    </citation>
    <scope>NUCLEOTIDE SEQUENCE</scope>
    <source>
        <strain evidence="2">PrR005</strain>
    </source>
</reference>
<dbReference type="Pfam" id="PF04552">
    <property type="entry name" value="Sigma54_DBD"/>
    <property type="match status" value="1"/>
</dbReference>
<name>A0A6B2NSV0_9RHOB</name>
<dbReference type="InterPro" id="IPR007634">
    <property type="entry name" value="RNA_pol_sigma_54_DNA-bd"/>
</dbReference>
<dbReference type="RefSeq" id="WP_164132485.1">
    <property type="nucleotide sequence ID" value="NZ_JAAGOX010000054.1"/>
</dbReference>
<protein>
    <recommendedName>
        <fullName evidence="1">RNA polymerase sigma factor 54 DNA-binding domain-containing protein</fullName>
    </recommendedName>
</protein>